<reference evidence="2 3" key="1">
    <citation type="submission" date="2024-04" db="EMBL/GenBank/DDBJ databases">
        <authorList>
            <person name="Waldvogel A.-M."/>
            <person name="Schoenle A."/>
        </authorList>
    </citation>
    <scope>NUCLEOTIDE SEQUENCE [LARGE SCALE GENOMIC DNA]</scope>
</reference>
<feature type="region of interest" description="Disordered" evidence="1">
    <location>
        <begin position="1"/>
        <end position="24"/>
    </location>
</feature>
<organism evidence="2 3">
    <name type="scientific">Knipowitschia caucasica</name>
    <name type="common">Caucasian dwarf goby</name>
    <name type="synonym">Pomatoschistus caucasicus</name>
    <dbReference type="NCBI Taxonomy" id="637954"/>
    <lineage>
        <taxon>Eukaryota</taxon>
        <taxon>Metazoa</taxon>
        <taxon>Chordata</taxon>
        <taxon>Craniata</taxon>
        <taxon>Vertebrata</taxon>
        <taxon>Euteleostomi</taxon>
        <taxon>Actinopterygii</taxon>
        <taxon>Neopterygii</taxon>
        <taxon>Teleostei</taxon>
        <taxon>Neoteleostei</taxon>
        <taxon>Acanthomorphata</taxon>
        <taxon>Gobiaria</taxon>
        <taxon>Gobiiformes</taxon>
        <taxon>Gobioidei</taxon>
        <taxon>Gobiidae</taxon>
        <taxon>Gobiinae</taxon>
        <taxon>Knipowitschia</taxon>
    </lineage>
</organism>
<evidence type="ECO:0000313" key="3">
    <source>
        <dbReference type="Proteomes" id="UP001497482"/>
    </source>
</evidence>
<dbReference type="AlphaFoldDB" id="A0AAV2IVL0"/>
<accession>A0AAV2IVL0</accession>
<dbReference type="EMBL" id="OZ035823">
    <property type="protein sequence ID" value="CAL1568271.1"/>
    <property type="molecule type" value="Genomic_DNA"/>
</dbReference>
<gene>
    <name evidence="2" type="ORF">KC01_LOCUS923</name>
</gene>
<sequence length="90" mass="9359">MFVTALSAHTGLRSGGAEGPLTSSDAAGRGAVLGCVLLYGSGRQADVKLRGLQRHGGMALTLRRNHENRAGTRMFGGLTANPEPTALRKN</sequence>
<evidence type="ECO:0000256" key="1">
    <source>
        <dbReference type="SAM" id="MobiDB-lite"/>
    </source>
</evidence>
<evidence type="ECO:0000313" key="2">
    <source>
        <dbReference type="EMBL" id="CAL1568271.1"/>
    </source>
</evidence>
<keyword evidence="3" id="KW-1185">Reference proteome</keyword>
<dbReference type="Proteomes" id="UP001497482">
    <property type="component" value="Chromosome 1"/>
</dbReference>
<feature type="region of interest" description="Disordered" evidence="1">
    <location>
        <begin position="70"/>
        <end position="90"/>
    </location>
</feature>
<name>A0AAV2IVL0_KNICA</name>
<proteinExistence type="predicted"/>
<protein>
    <submittedName>
        <fullName evidence="2">Uncharacterized protein</fullName>
    </submittedName>
</protein>